<dbReference type="Pfam" id="PF01565">
    <property type="entry name" value="FAD_binding_4"/>
    <property type="match status" value="1"/>
</dbReference>
<evidence type="ECO:0000259" key="6">
    <source>
        <dbReference type="PROSITE" id="PS51387"/>
    </source>
</evidence>
<dbReference type="PANTHER" id="PTHR42973">
    <property type="entry name" value="BINDING OXIDOREDUCTASE, PUTATIVE (AFU_ORTHOLOGUE AFUA_1G17690)-RELATED"/>
    <property type="match status" value="1"/>
</dbReference>
<dbReference type="Gene3D" id="3.40.462.20">
    <property type="match status" value="1"/>
</dbReference>
<keyword evidence="8" id="KW-1185">Reference proteome</keyword>
<reference evidence="7" key="1">
    <citation type="submission" date="2023-05" db="EMBL/GenBank/DDBJ databases">
        <title>Anaerotaeda fermentans gen. nov., sp. nov., a novel anaerobic planctomycete of the new family within the order Sedimentisphaerales isolated from Taman Peninsula, Russia.</title>
        <authorList>
            <person name="Khomyakova M.A."/>
            <person name="Merkel A.Y."/>
            <person name="Slobodkin A.I."/>
        </authorList>
    </citation>
    <scope>NUCLEOTIDE SEQUENCE</scope>
    <source>
        <strain evidence="7">M17dextr</strain>
    </source>
</reference>
<keyword evidence="3" id="KW-0285">Flavoprotein</keyword>
<accession>A0AAW6TZT8</accession>
<dbReference type="RefSeq" id="WP_349245287.1">
    <property type="nucleotide sequence ID" value="NZ_JASCXX010000014.1"/>
</dbReference>
<dbReference type="PANTHER" id="PTHR42973:SF39">
    <property type="entry name" value="FAD-BINDING PCMH-TYPE DOMAIN-CONTAINING PROTEIN"/>
    <property type="match status" value="1"/>
</dbReference>
<comment type="caution">
    <text evidence="7">The sequence shown here is derived from an EMBL/GenBank/DDBJ whole genome shotgun (WGS) entry which is preliminary data.</text>
</comment>
<dbReference type="PROSITE" id="PS51387">
    <property type="entry name" value="FAD_PCMH"/>
    <property type="match status" value="1"/>
</dbReference>
<keyword evidence="4" id="KW-0274">FAD</keyword>
<comment type="similarity">
    <text evidence="2">Belongs to the oxygen-dependent FAD-linked oxidoreductase family.</text>
</comment>
<dbReference type="Gene3D" id="3.30.43.10">
    <property type="entry name" value="Uridine Diphospho-n-acetylenolpyruvylglucosamine Reductase, domain 2"/>
    <property type="match status" value="1"/>
</dbReference>
<dbReference type="InterPro" id="IPR006094">
    <property type="entry name" value="Oxid_FAD_bind_N"/>
</dbReference>
<dbReference type="Proteomes" id="UP001431776">
    <property type="component" value="Unassembled WGS sequence"/>
</dbReference>
<evidence type="ECO:0000313" key="8">
    <source>
        <dbReference type="Proteomes" id="UP001431776"/>
    </source>
</evidence>
<name>A0AAW6TZT8_9BACT</name>
<evidence type="ECO:0000256" key="3">
    <source>
        <dbReference type="ARBA" id="ARBA00022630"/>
    </source>
</evidence>
<dbReference type="Gene3D" id="3.30.465.10">
    <property type="match status" value="1"/>
</dbReference>
<dbReference type="GO" id="GO:0016491">
    <property type="term" value="F:oxidoreductase activity"/>
    <property type="evidence" value="ECO:0007669"/>
    <property type="project" value="UniProtKB-KW"/>
</dbReference>
<protein>
    <submittedName>
        <fullName evidence="7">FAD-binding oxidoreductase</fullName>
    </submittedName>
</protein>
<dbReference type="InterPro" id="IPR050416">
    <property type="entry name" value="FAD-linked_Oxidoreductase"/>
</dbReference>
<gene>
    <name evidence="7" type="ORF">QJ522_12535</name>
</gene>
<dbReference type="InterPro" id="IPR016169">
    <property type="entry name" value="FAD-bd_PCMH_sub2"/>
</dbReference>
<feature type="domain" description="FAD-binding PCMH-type" evidence="6">
    <location>
        <begin position="51"/>
        <end position="221"/>
    </location>
</feature>
<sequence length="473" mass="52015">MAASAVQTIFNGTVTLEESTVAELGASLRGELIELCDAAYDEARTLYNAMIDKHPALIARCRDVADVMAAVDFARDNDVLLAVRGGGHSGPGLALCDGGLVIDLSLMRGIRVDPSHRTVRVEPGCRWGDVDHATHPFGLAVPSGAISTTGVPGLTLGGGHGYLTRKYGLTIDNLLEADVVLADGRFVTAGPRENEDLFWAIRGGGGNFGVVTSFLFRAHPVDTVYAGVTLWPLDEAPDVMKWYRHFSTKVPVDLYGFFAFLTVPPGPPFPENLHLKKMCGVVWCYIGPVDQVGQVFAPVRESARPAFEQLGPVPFPQVQSQFDALYPPGYQWYWKGDFVNELGDEAVELHLKHAAALPTPFSTMHLYPIDGAVHEVAPDATAWSYRDATWSMVIVGVDPDPANRQKITTWARDYWEALHPYSAGGAYTNFMMDEGAERVRATYRDNYERLVDVKTKYDPTNLFRVNQNIRPRT</sequence>
<dbReference type="InterPro" id="IPR036318">
    <property type="entry name" value="FAD-bd_PCMH-like_sf"/>
</dbReference>
<keyword evidence="5" id="KW-0560">Oxidoreductase</keyword>
<proteinExistence type="inferred from homology"/>
<dbReference type="Pfam" id="PF08031">
    <property type="entry name" value="BBE"/>
    <property type="match status" value="1"/>
</dbReference>
<dbReference type="InterPro" id="IPR016167">
    <property type="entry name" value="FAD-bd_PCMH_sub1"/>
</dbReference>
<evidence type="ECO:0000256" key="5">
    <source>
        <dbReference type="ARBA" id="ARBA00023002"/>
    </source>
</evidence>
<evidence type="ECO:0000256" key="1">
    <source>
        <dbReference type="ARBA" id="ARBA00001974"/>
    </source>
</evidence>
<dbReference type="InterPro" id="IPR016166">
    <property type="entry name" value="FAD-bd_PCMH"/>
</dbReference>
<dbReference type="GO" id="GO:0071949">
    <property type="term" value="F:FAD binding"/>
    <property type="evidence" value="ECO:0007669"/>
    <property type="project" value="InterPro"/>
</dbReference>
<comment type="cofactor">
    <cofactor evidence="1">
        <name>FAD</name>
        <dbReference type="ChEBI" id="CHEBI:57692"/>
    </cofactor>
</comment>
<evidence type="ECO:0000313" key="7">
    <source>
        <dbReference type="EMBL" id="MDI6449877.1"/>
    </source>
</evidence>
<dbReference type="InterPro" id="IPR006093">
    <property type="entry name" value="Oxy_OxRdtase_FAD_BS"/>
</dbReference>
<organism evidence="7 8">
    <name type="scientific">Anaerobaca lacustris</name>
    <dbReference type="NCBI Taxonomy" id="3044600"/>
    <lineage>
        <taxon>Bacteria</taxon>
        <taxon>Pseudomonadati</taxon>
        <taxon>Planctomycetota</taxon>
        <taxon>Phycisphaerae</taxon>
        <taxon>Sedimentisphaerales</taxon>
        <taxon>Anaerobacaceae</taxon>
        <taxon>Anaerobaca</taxon>
    </lineage>
</organism>
<dbReference type="EMBL" id="JASCXX010000014">
    <property type="protein sequence ID" value="MDI6449877.1"/>
    <property type="molecule type" value="Genomic_DNA"/>
</dbReference>
<dbReference type="InterPro" id="IPR012951">
    <property type="entry name" value="BBE"/>
</dbReference>
<dbReference type="SUPFAM" id="SSF56176">
    <property type="entry name" value="FAD-binding/transporter-associated domain-like"/>
    <property type="match status" value="1"/>
</dbReference>
<dbReference type="PROSITE" id="PS00862">
    <property type="entry name" value="OX2_COVAL_FAD"/>
    <property type="match status" value="1"/>
</dbReference>
<evidence type="ECO:0000256" key="4">
    <source>
        <dbReference type="ARBA" id="ARBA00022827"/>
    </source>
</evidence>
<evidence type="ECO:0000256" key="2">
    <source>
        <dbReference type="ARBA" id="ARBA00005466"/>
    </source>
</evidence>
<dbReference type="AlphaFoldDB" id="A0AAW6TZT8"/>